<gene>
    <name evidence="7" type="ORF">ACFPIJ_52975</name>
</gene>
<comment type="caution">
    <text evidence="7">The sequence shown here is derived from an EMBL/GenBank/DDBJ whole genome shotgun (WGS) entry which is preliminary data.</text>
</comment>
<evidence type="ECO:0000256" key="4">
    <source>
        <dbReference type="ARBA" id="ARBA00023163"/>
    </source>
</evidence>
<evidence type="ECO:0000259" key="6">
    <source>
        <dbReference type="Pfam" id="PF08281"/>
    </source>
</evidence>
<keyword evidence="8" id="KW-1185">Reference proteome</keyword>
<dbReference type="Gene3D" id="1.10.1740.10">
    <property type="match status" value="1"/>
</dbReference>
<organism evidence="7 8">
    <name type="scientific">Dactylosporangium cerinum</name>
    <dbReference type="NCBI Taxonomy" id="1434730"/>
    <lineage>
        <taxon>Bacteria</taxon>
        <taxon>Bacillati</taxon>
        <taxon>Actinomycetota</taxon>
        <taxon>Actinomycetes</taxon>
        <taxon>Micromonosporales</taxon>
        <taxon>Micromonosporaceae</taxon>
        <taxon>Dactylosporangium</taxon>
    </lineage>
</organism>
<evidence type="ECO:0000256" key="2">
    <source>
        <dbReference type="ARBA" id="ARBA00023015"/>
    </source>
</evidence>
<dbReference type="InterPro" id="IPR039425">
    <property type="entry name" value="RNA_pol_sigma-70-like"/>
</dbReference>
<feature type="domain" description="RNA polymerase sigma-70 region 2" evidence="5">
    <location>
        <begin position="30"/>
        <end position="95"/>
    </location>
</feature>
<evidence type="ECO:0000256" key="1">
    <source>
        <dbReference type="ARBA" id="ARBA00010641"/>
    </source>
</evidence>
<feature type="domain" description="RNA polymerase sigma factor 70 region 4 type 2" evidence="6">
    <location>
        <begin position="121"/>
        <end position="172"/>
    </location>
</feature>
<sequence>MVEAPAADDDWSLIRRSAEGDLSAFEIILARYDADLRGFCRRFSRDPHDLADLQQEATLKAWRACGSFDARSSVRTWLYRIVANTAIDEHRRRVRRPQPLAELPEPRPTGASHESTVVELDALRHALHRLPEHFRIVVTLAYGHGWAPADIAALCNISAATVRTRLSRARVLLRAYLAEDDRV</sequence>
<protein>
    <submittedName>
        <fullName evidence="7">RNA polymerase sigma factor</fullName>
    </submittedName>
</protein>
<dbReference type="PANTHER" id="PTHR43133">
    <property type="entry name" value="RNA POLYMERASE ECF-TYPE SIGMA FACTO"/>
    <property type="match status" value="1"/>
</dbReference>
<keyword evidence="4" id="KW-0804">Transcription</keyword>
<evidence type="ECO:0000259" key="5">
    <source>
        <dbReference type="Pfam" id="PF04542"/>
    </source>
</evidence>
<dbReference type="Pfam" id="PF08281">
    <property type="entry name" value="Sigma70_r4_2"/>
    <property type="match status" value="1"/>
</dbReference>
<dbReference type="InterPro" id="IPR013325">
    <property type="entry name" value="RNA_pol_sigma_r2"/>
</dbReference>
<dbReference type="InterPro" id="IPR036388">
    <property type="entry name" value="WH-like_DNA-bd_sf"/>
</dbReference>
<dbReference type="NCBIfam" id="TIGR02937">
    <property type="entry name" value="sigma70-ECF"/>
    <property type="match status" value="1"/>
</dbReference>
<name>A0ABV9WDL2_9ACTN</name>
<evidence type="ECO:0000256" key="3">
    <source>
        <dbReference type="ARBA" id="ARBA00023082"/>
    </source>
</evidence>
<evidence type="ECO:0000313" key="7">
    <source>
        <dbReference type="EMBL" id="MFC5006523.1"/>
    </source>
</evidence>
<dbReference type="CDD" id="cd06171">
    <property type="entry name" value="Sigma70_r4"/>
    <property type="match status" value="1"/>
</dbReference>
<accession>A0ABV9WDL2</accession>
<dbReference type="InterPro" id="IPR007627">
    <property type="entry name" value="RNA_pol_sigma70_r2"/>
</dbReference>
<dbReference type="RefSeq" id="WP_380127378.1">
    <property type="nucleotide sequence ID" value="NZ_JBHSIU010000105.1"/>
</dbReference>
<dbReference type="SUPFAM" id="SSF88659">
    <property type="entry name" value="Sigma3 and sigma4 domains of RNA polymerase sigma factors"/>
    <property type="match status" value="1"/>
</dbReference>
<dbReference type="Pfam" id="PF04542">
    <property type="entry name" value="Sigma70_r2"/>
    <property type="match status" value="1"/>
</dbReference>
<evidence type="ECO:0000313" key="8">
    <source>
        <dbReference type="Proteomes" id="UP001595912"/>
    </source>
</evidence>
<proteinExistence type="inferred from homology"/>
<dbReference type="Proteomes" id="UP001595912">
    <property type="component" value="Unassembled WGS sequence"/>
</dbReference>
<dbReference type="PANTHER" id="PTHR43133:SF25">
    <property type="entry name" value="RNA POLYMERASE SIGMA FACTOR RFAY-RELATED"/>
    <property type="match status" value="1"/>
</dbReference>
<keyword evidence="2" id="KW-0805">Transcription regulation</keyword>
<dbReference type="SUPFAM" id="SSF88946">
    <property type="entry name" value="Sigma2 domain of RNA polymerase sigma factors"/>
    <property type="match status" value="1"/>
</dbReference>
<comment type="similarity">
    <text evidence="1">Belongs to the sigma-70 factor family. ECF subfamily.</text>
</comment>
<dbReference type="InterPro" id="IPR014284">
    <property type="entry name" value="RNA_pol_sigma-70_dom"/>
</dbReference>
<dbReference type="Gene3D" id="1.10.10.10">
    <property type="entry name" value="Winged helix-like DNA-binding domain superfamily/Winged helix DNA-binding domain"/>
    <property type="match status" value="1"/>
</dbReference>
<reference evidence="8" key="1">
    <citation type="journal article" date="2019" name="Int. J. Syst. Evol. Microbiol.">
        <title>The Global Catalogue of Microorganisms (GCM) 10K type strain sequencing project: providing services to taxonomists for standard genome sequencing and annotation.</title>
        <authorList>
            <consortium name="The Broad Institute Genomics Platform"/>
            <consortium name="The Broad Institute Genome Sequencing Center for Infectious Disease"/>
            <person name="Wu L."/>
            <person name="Ma J."/>
        </authorList>
    </citation>
    <scope>NUCLEOTIDE SEQUENCE [LARGE SCALE GENOMIC DNA]</scope>
    <source>
        <strain evidence="8">CGMCC 4.7152</strain>
    </source>
</reference>
<keyword evidence="3" id="KW-0731">Sigma factor</keyword>
<dbReference type="EMBL" id="JBHSIU010000105">
    <property type="protein sequence ID" value="MFC5006523.1"/>
    <property type="molecule type" value="Genomic_DNA"/>
</dbReference>
<dbReference type="InterPro" id="IPR013324">
    <property type="entry name" value="RNA_pol_sigma_r3/r4-like"/>
</dbReference>
<dbReference type="InterPro" id="IPR013249">
    <property type="entry name" value="RNA_pol_sigma70_r4_t2"/>
</dbReference>